<evidence type="ECO:0000313" key="1">
    <source>
        <dbReference type="EMBL" id="QDQ73854.1"/>
    </source>
</evidence>
<dbReference type="AlphaFoldDB" id="A0A516V5P7"/>
<dbReference type="RefSeq" id="WP_143879366.1">
    <property type="nucleotide sequence ID" value="NZ_BAABLZ010000001.1"/>
</dbReference>
<name>A0A516V5P7_9GAMM</name>
<protein>
    <submittedName>
        <fullName evidence="1">Uncharacterized protein</fullName>
    </submittedName>
</protein>
<proteinExistence type="predicted"/>
<accession>A0A516V5P7</accession>
<dbReference type="OrthoDB" id="7876709at2"/>
<sequence length="130" mass="14019">MSNLPIMGIESFNDILLEDSFVFGWRRASESLSFNIDASLLQTHPRAMPPSSGEWACYKSGVILFSGVSSVSGLLPQESVRPTLDPDGSADYGCIDDLSVVQPGEYRIAGEFGVVTVLARDVTLVFDDVA</sequence>
<evidence type="ECO:0000313" key="2">
    <source>
        <dbReference type="Proteomes" id="UP000315891"/>
    </source>
</evidence>
<reference evidence="1 2" key="1">
    <citation type="submission" date="2019-07" db="EMBL/GenBank/DDBJ databases">
        <title>Lysobacter weifangensis sp. nov., isolated from bensulfuron-methyl contaminated farmland soil.</title>
        <authorList>
            <person name="Zhao H."/>
        </authorList>
    </citation>
    <scope>NUCLEOTIDE SEQUENCE [LARGE SCALE GENOMIC DNA]</scope>
    <source>
        <strain evidence="1 2">CC-Bw-6</strain>
    </source>
</reference>
<dbReference type="EMBL" id="CP041742">
    <property type="protein sequence ID" value="QDQ73854.1"/>
    <property type="molecule type" value="Genomic_DNA"/>
</dbReference>
<organism evidence="1 2">
    <name type="scientific">Pseudoluteimonas lycopersici</name>
    <dbReference type="NCBI Taxonomy" id="1324796"/>
    <lineage>
        <taxon>Bacteria</taxon>
        <taxon>Pseudomonadati</taxon>
        <taxon>Pseudomonadota</taxon>
        <taxon>Gammaproteobacteria</taxon>
        <taxon>Lysobacterales</taxon>
        <taxon>Lysobacteraceae</taxon>
        <taxon>Pseudoluteimonas</taxon>
    </lineage>
</organism>
<keyword evidence="2" id="KW-1185">Reference proteome</keyword>
<dbReference type="Proteomes" id="UP000315891">
    <property type="component" value="Chromosome"/>
</dbReference>
<gene>
    <name evidence="1" type="ORF">FNZ56_08170</name>
</gene>